<comment type="caution">
    <text evidence="2">The sequence shown here is derived from an EMBL/GenBank/DDBJ whole genome shotgun (WGS) entry which is preliminary data.</text>
</comment>
<sequence length="122" mass="13427">MNYRRWLYGAKFWLMVTLFVAYSAAAVGIVMIDTAEHRYNELAQVRLTKVDSDEQVRRGGAAQAAAIYRAQSGMPFSSLPTGSTFQIVWPDGSTETMMIVDPRSKNGIVPVPGSQQKAAVAR</sequence>
<feature type="transmembrane region" description="Helical" evidence="1">
    <location>
        <begin position="12"/>
        <end position="32"/>
    </location>
</feature>
<organism evidence="2 3">
    <name type="scientific">Xanthomonas boreopolis</name>
    <dbReference type="NCBI Taxonomy" id="86183"/>
    <lineage>
        <taxon>Bacteria</taxon>
        <taxon>Pseudomonadati</taxon>
        <taxon>Pseudomonadota</taxon>
        <taxon>Gammaproteobacteria</taxon>
        <taxon>Lysobacterales</taxon>
        <taxon>Lysobacteraceae</taxon>
        <taxon>Xanthomonas</taxon>
    </lineage>
</organism>
<accession>A0A919F7Y8</accession>
<name>A0A919F7Y8_9XANT</name>
<evidence type="ECO:0000313" key="2">
    <source>
        <dbReference type="EMBL" id="GHH53304.1"/>
    </source>
</evidence>
<proteinExistence type="predicted"/>
<keyword evidence="1" id="KW-0472">Membrane</keyword>
<keyword evidence="1" id="KW-1133">Transmembrane helix</keyword>
<gene>
    <name evidence="2" type="ORF">GCM10009090_18390</name>
</gene>
<evidence type="ECO:0000256" key="1">
    <source>
        <dbReference type="SAM" id="Phobius"/>
    </source>
</evidence>
<keyword evidence="3" id="KW-1185">Reference proteome</keyword>
<reference evidence="2" key="2">
    <citation type="submission" date="2020-09" db="EMBL/GenBank/DDBJ databases">
        <authorList>
            <person name="Sun Q."/>
            <person name="Ohkuma M."/>
        </authorList>
    </citation>
    <scope>NUCLEOTIDE SEQUENCE</scope>
    <source>
        <strain evidence="2">JCM 13306</strain>
    </source>
</reference>
<keyword evidence="1" id="KW-0812">Transmembrane</keyword>
<reference evidence="2" key="1">
    <citation type="journal article" date="2014" name="Int. J. Syst. Evol. Microbiol.">
        <title>Complete genome sequence of Corynebacterium casei LMG S-19264T (=DSM 44701T), isolated from a smear-ripened cheese.</title>
        <authorList>
            <consortium name="US DOE Joint Genome Institute (JGI-PGF)"/>
            <person name="Walter F."/>
            <person name="Albersmeier A."/>
            <person name="Kalinowski J."/>
            <person name="Ruckert C."/>
        </authorList>
    </citation>
    <scope>NUCLEOTIDE SEQUENCE</scope>
    <source>
        <strain evidence="2">JCM 13306</strain>
    </source>
</reference>
<dbReference type="EMBL" id="BNBA01000012">
    <property type="protein sequence ID" value="GHH53304.1"/>
    <property type="molecule type" value="Genomic_DNA"/>
</dbReference>
<dbReference type="RefSeq" id="WP_140725586.1">
    <property type="nucleotide sequence ID" value="NZ_BNBA01000012.1"/>
</dbReference>
<protein>
    <submittedName>
        <fullName evidence="2">Uncharacterized protein</fullName>
    </submittedName>
</protein>
<evidence type="ECO:0000313" key="3">
    <source>
        <dbReference type="Proteomes" id="UP000623958"/>
    </source>
</evidence>
<dbReference type="AlphaFoldDB" id="A0A919F7Y8"/>
<dbReference type="Proteomes" id="UP000623958">
    <property type="component" value="Unassembled WGS sequence"/>
</dbReference>